<dbReference type="InterPro" id="IPR037104">
    <property type="entry name" value="Annexin_sf"/>
</dbReference>
<dbReference type="SMART" id="SM00335">
    <property type="entry name" value="ANX"/>
    <property type="match status" value="3"/>
</dbReference>
<evidence type="ECO:0000256" key="7">
    <source>
        <dbReference type="SAM" id="MobiDB-lite"/>
    </source>
</evidence>
<accession>A0AAV6GGC4</accession>
<dbReference type="GO" id="GO:0007165">
    <property type="term" value="P:signal transduction"/>
    <property type="evidence" value="ECO:0007669"/>
    <property type="project" value="TreeGrafter"/>
</dbReference>
<dbReference type="GO" id="GO:0005634">
    <property type="term" value="C:nucleus"/>
    <property type="evidence" value="ECO:0007669"/>
    <property type="project" value="TreeGrafter"/>
</dbReference>
<dbReference type="Pfam" id="PF00191">
    <property type="entry name" value="Annexin"/>
    <property type="match status" value="3"/>
</dbReference>
<dbReference type="SUPFAM" id="SSF47874">
    <property type="entry name" value="Annexin"/>
    <property type="match status" value="1"/>
</dbReference>
<keyword evidence="4 6" id="KW-0041">Annexin</keyword>
<dbReference type="GO" id="GO:0006909">
    <property type="term" value="P:phagocytosis"/>
    <property type="evidence" value="ECO:0007669"/>
    <property type="project" value="TreeGrafter"/>
</dbReference>
<dbReference type="PANTHER" id="PTHR10502">
    <property type="entry name" value="ANNEXIN"/>
    <property type="match status" value="1"/>
</dbReference>
<dbReference type="GO" id="GO:0005886">
    <property type="term" value="C:plasma membrane"/>
    <property type="evidence" value="ECO:0007669"/>
    <property type="project" value="TreeGrafter"/>
</dbReference>
<dbReference type="GO" id="GO:0071385">
    <property type="term" value="P:cellular response to glucocorticoid stimulus"/>
    <property type="evidence" value="ECO:0007669"/>
    <property type="project" value="TreeGrafter"/>
</dbReference>
<dbReference type="AlphaFoldDB" id="A0AAV6GGC4"/>
<dbReference type="InterPro" id="IPR018252">
    <property type="entry name" value="Annexin_repeat_CS"/>
</dbReference>
<dbReference type="InterPro" id="IPR018502">
    <property type="entry name" value="Annexin_repeat"/>
</dbReference>
<dbReference type="GO" id="GO:0012506">
    <property type="term" value="C:vesicle membrane"/>
    <property type="evidence" value="ECO:0007669"/>
    <property type="project" value="TreeGrafter"/>
</dbReference>
<evidence type="ECO:0000256" key="1">
    <source>
        <dbReference type="ARBA" id="ARBA00007831"/>
    </source>
</evidence>
<comment type="caution">
    <text evidence="8">The sequence shown here is derived from an EMBL/GenBank/DDBJ whole genome shotgun (WGS) entry which is preliminary data.</text>
</comment>
<dbReference type="InterPro" id="IPR001464">
    <property type="entry name" value="Annexin"/>
</dbReference>
<evidence type="ECO:0000256" key="5">
    <source>
        <dbReference type="ARBA" id="ARBA00023302"/>
    </source>
</evidence>
<dbReference type="FunFam" id="1.10.220.10:FF:000007">
    <property type="entry name" value="Annexin"/>
    <property type="match status" value="1"/>
</dbReference>
<comment type="domain">
    <text evidence="6">A pair of annexin repeats may form one binding site for calcium and phospholipid.</text>
</comment>
<evidence type="ECO:0000256" key="4">
    <source>
        <dbReference type="ARBA" id="ARBA00023216"/>
    </source>
</evidence>
<dbReference type="PROSITE" id="PS00223">
    <property type="entry name" value="ANNEXIN_1"/>
    <property type="match status" value="2"/>
</dbReference>
<name>A0AAV6GGC4_9TELE</name>
<dbReference type="FunFam" id="1.10.220.10:FF:000003">
    <property type="entry name" value="Annexin"/>
    <property type="match status" value="1"/>
</dbReference>
<protein>
    <recommendedName>
        <fullName evidence="6">Annexin</fullName>
    </recommendedName>
</protein>
<reference evidence="8" key="1">
    <citation type="submission" date="2020-10" db="EMBL/GenBank/DDBJ databases">
        <title>Chromosome-scale genome assembly of the Allis shad, Alosa alosa.</title>
        <authorList>
            <person name="Margot Z."/>
            <person name="Christophe K."/>
            <person name="Cabau C."/>
            <person name="Louis A."/>
            <person name="Berthelot C."/>
            <person name="Parey E."/>
            <person name="Roest Crollius H."/>
            <person name="Montfort J."/>
            <person name="Robinson-Rechavi M."/>
            <person name="Bucao C."/>
            <person name="Bouchez O."/>
            <person name="Gislard M."/>
            <person name="Lluch J."/>
            <person name="Milhes M."/>
            <person name="Lampietro C."/>
            <person name="Lopez Roques C."/>
            <person name="Donnadieu C."/>
            <person name="Braasch I."/>
            <person name="Desvignes T."/>
            <person name="Postlethwait J."/>
            <person name="Bobe J."/>
            <person name="Guiguen Y."/>
        </authorList>
    </citation>
    <scope>NUCLEOTIDE SEQUENCE</scope>
    <source>
        <strain evidence="8">M-15738</strain>
        <tissue evidence="8">Blood</tissue>
    </source>
</reference>
<keyword evidence="2 6" id="KW-0677">Repeat</keyword>
<dbReference type="GO" id="GO:0001786">
    <property type="term" value="F:phosphatidylserine binding"/>
    <property type="evidence" value="ECO:0007669"/>
    <property type="project" value="TreeGrafter"/>
</dbReference>
<feature type="compositionally biased region" description="Basic and acidic residues" evidence="7">
    <location>
        <begin position="47"/>
        <end position="59"/>
    </location>
</feature>
<dbReference type="PRINTS" id="PR00196">
    <property type="entry name" value="ANNEXIN"/>
</dbReference>
<evidence type="ECO:0000256" key="2">
    <source>
        <dbReference type="ARBA" id="ARBA00022737"/>
    </source>
</evidence>
<comment type="similarity">
    <text evidence="1 6">Belongs to the annexin family.</text>
</comment>
<gene>
    <name evidence="8" type="ORF">AALO_G00167540</name>
</gene>
<dbReference type="Gene3D" id="1.10.220.10">
    <property type="entry name" value="Annexin"/>
    <property type="match status" value="3"/>
</dbReference>
<evidence type="ECO:0000256" key="3">
    <source>
        <dbReference type="ARBA" id="ARBA00022837"/>
    </source>
</evidence>
<sequence length="324" mass="36404">MQCGCCHRCLGVPASQATFQGKDSESRQSDLIMSFFKKIFKKIIHNKSDDDSDGHEGKAHVKPYHGTITPHPNFNPSVDAAALCKAIESRDVDEATIIELMVKRSNSQRQQIKAVYQQQTGKSLEEAIKSALRSDFENVVLALLMTPVQYDAYELKHAMKGFGTCECILIEILVSRSNEEVRAIKKIFKDVYDESLEQDIKNDTGGDLQEALLALCKADRCEDTDIEDSIAKSDARALYEAGENKRGTDTSVFIDIFTSRSGPQLCKIFKFYSRYGESTLVKVVDEEHIGDIDDCLMALVKCAWNMPAYFAEKLHLAMKGFWDQ</sequence>
<dbReference type="GO" id="GO:0005509">
    <property type="term" value="F:calcium ion binding"/>
    <property type="evidence" value="ECO:0007669"/>
    <property type="project" value="InterPro"/>
</dbReference>
<dbReference type="GO" id="GO:0005544">
    <property type="term" value="F:calcium-dependent phospholipid binding"/>
    <property type="evidence" value="ECO:0007669"/>
    <property type="project" value="UniProtKB-KW"/>
</dbReference>
<evidence type="ECO:0000313" key="9">
    <source>
        <dbReference type="Proteomes" id="UP000823561"/>
    </source>
</evidence>
<proteinExistence type="inferred from homology"/>
<dbReference type="Proteomes" id="UP000823561">
    <property type="component" value="Chromosome 12"/>
</dbReference>
<evidence type="ECO:0000256" key="6">
    <source>
        <dbReference type="RuleBase" id="RU003540"/>
    </source>
</evidence>
<keyword evidence="5 6" id="KW-0111">Calcium/phospholipid-binding</keyword>
<dbReference type="EMBL" id="JADWDJ010000012">
    <property type="protein sequence ID" value="KAG5272622.1"/>
    <property type="molecule type" value="Genomic_DNA"/>
</dbReference>
<evidence type="ECO:0000313" key="8">
    <source>
        <dbReference type="EMBL" id="KAG5272622.1"/>
    </source>
</evidence>
<dbReference type="PANTHER" id="PTHR10502:SF237">
    <property type="entry name" value="ANNEXIN"/>
    <property type="match status" value="1"/>
</dbReference>
<dbReference type="FunFam" id="1.10.220.10:FF:000002">
    <property type="entry name" value="Annexin"/>
    <property type="match status" value="1"/>
</dbReference>
<keyword evidence="9" id="KW-1185">Reference proteome</keyword>
<dbReference type="GO" id="GO:0005737">
    <property type="term" value="C:cytoplasm"/>
    <property type="evidence" value="ECO:0007669"/>
    <property type="project" value="TreeGrafter"/>
</dbReference>
<organism evidence="8 9">
    <name type="scientific">Alosa alosa</name>
    <name type="common">allis shad</name>
    <dbReference type="NCBI Taxonomy" id="278164"/>
    <lineage>
        <taxon>Eukaryota</taxon>
        <taxon>Metazoa</taxon>
        <taxon>Chordata</taxon>
        <taxon>Craniata</taxon>
        <taxon>Vertebrata</taxon>
        <taxon>Euteleostomi</taxon>
        <taxon>Actinopterygii</taxon>
        <taxon>Neopterygii</taxon>
        <taxon>Teleostei</taxon>
        <taxon>Clupei</taxon>
        <taxon>Clupeiformes</taxon>
        <taxon>Clupeoidei</taxon>
        <taxon>Clupeidae</taxon>
        <taxon>Alosa</taxon>
    </lineage>
</organism>
<feature type="region of interest" description="Disordered" evidence="7">
    <location>
        <begin position="47"/>
        <end position="71"/>
    </location>
</feature>
<dbReference type="PROSITE" id="PS51897">
    <property type="entry name" value="ANNEXIN_2"/>
    <property type="match status" value="3"/>
</dbReference>
<keyword evidence="3 6" id="KW-0106">Calcium</keyword>